<dbReference type="EMBL" id="KV784361">
    <property type="protein sequence ID" value="OEU13766.1"/>
    <property type="molecule type" value="Genomic_DNA"/>
</dbReference>
<feature type="compositionally biased region" description="Polar residues" evidence="1">
    <location>
        <begin position="231"/>
        <end position="242"/>
    </location>
</feature>
<keyword evidence="3" id="KW-1185">Reference proteome</keyword>
<feature type="compositionally biased region" description="Polar residues" evidence="1">
    <location>
        <begin position="180"/>
        <end position="199"/>
    </location>
</feature>
<dbReference type="InParanoid" id="A0A1E7F6I4"/>
<accession>A0A1E7F6I4</accession>
<proteinExistence type="predicted"/>
<organism evidence="2 3">
    <name type="scientific">Fragilariopsis cylindrus CCMP1102</name>
    <dbReference type="NCBI Taxonomy" id="635003"/>
    <lineage>
        <taxon>Eukaryota</taxon>
        <taxon>Sar</taxon>
        <taxon>Stramenopiles</taxon>
        <taxon>Ochrophyta</taxon>
        <taxon>Bacillariophyta</taxon>
        <taxon>Bacillariophyceae</taxon>
        <taxon>Bacillariophycidae</taxon>
        <taxon>Bacillariales</taxon>
        <taxon>Bacillariaceae</taxon>
        <taxon>Fragilariopsis</taxon>
    </lineage>
</organism>
<feature type="region of interest" description="Disordered" evidence="1">
    <location>
        <begin position="180"/>
        <end position="248"/>
    </location>
</feature>
<feature type="compositionally biased region" description="Polar residues" evidence="1">
    <location>
        <begin position="511"/>
        <end position="530"/>
    </location>
</feature>
<feature type="compositionally biased region" description="Low complexity" evidence="1">
    <location>
        <begin position="475"/>
        <end position="488"/>
    </location>
</feature>
<feature type="compositionally biased region" description="Basic and acidic residues" evidence="1">
    <location>
        <begin position="209"/>
        <end position="223"/>
    </location>
</feature>
<name>A0A1E7F6I4_9STRA</name>
<dbReference type="OrthoDB" id="46254at2759"/>
<reference evidence="2 3" key="1">
    <citation type="submission" date="2016-09" db="EMBL/GenBank/DDBJ databases">
        <title>Extensive genetic diversity and differential bi-allelic expression allows diatom success in the polar Southern Ocean.</title>
        <authorList>
            <consortium name="DOE Joint Genome Institute"/>
            <person name="Mock T."/>
            <person name="Otillar R.P."/>
            <person name="Strauss J."/>
            <person name="Dupont C."/>
            <person name="Frickenhaus S."/>
            <person name="Maumus F."/>
            <person name="Mcmullan M."/>
            <person name="Sanges R."/>
            <person name="Schmutz J."/>
            <person name="Toseland A."/>
            <person name="Valas R."/>
            <person name="Veluchamy A."/>
            <person name="Ward B.J."/>
            <person name="Allen A."/>
            <person name="Barry K."/>
            <person name="Falciatore A."/>
            <person name="Ferrante M."/>
            <person name="Fortunato A.E."/>
            <person name="Gloeckner G."/>
            <person name="Gruber A."/>
            <person name="Hipkin R."/>
            <person name="Janech M."/>
            <person name="Kroth P."/>
            <person name="Leese F."/>
            <person name="Lindquist E."/>
            <person name="Lyon B.R."/>
            <person name="Martin J."/>
            <person name="Mayer C."/>
            <person name="Parker M."/>
            <person name="Quesneville H."/>
            <person name="Raymond J."/>
            <person name="Uhlig C."/>
            <person name="Valentin K.U."/>
            <person name="Worden A.Z."/>
            <person name="Armbrust E.V."/>
            <person name="Bowler C."/>
            <person name="Green B."/>
            <person name="Moulton V."/>
            <person name="Van Oosterhout C."/>
            <person name="Grigoriev I."/>
        </authorList>
    </citation>
    <scope>NUCLEOTIDE SEQUENCE [LARGE SCALE GENOMIC DNA]</scope>
    <source>
        <strain evidence="2 3">CCMP1102</strain>
    </source>
</reference>
<dbReference type="KEGG" id="fcy:FRACYDRAFT_242115"/>
<protein>
    <submittedName>
        <fullName evidence="2">Uncharacterized protein</fullName>
    </submittedName>
</protein>
<evidence type="ECO:0000313" key="3">
    <source>
        <dbReference type="Proteomes" id="UP000095751"/>
    </source>
</evidence>
<evidence type="ECO:0000256" key="1">
    <source>
        <dbReference type="SAM" id="MobiDB-lite"/>
    </source>
</evidence>
<gene>
    <name evidence="2" type="ORF">FRACYDRAFT_242115</name>
</gene>
<feature type="region of interest" description="Disordered" evidence="1">
    <location>
        <begin position="467"/>
        <end position="493"/>
    </location>
</feature>
<dbReference type="AlphaFoldDB" id="A0A1E7F6I4"/>
<sequence length="570" mass="63448">MSSTLPPYSTFHTNNKNILTFTPPGFEQSLNVKFPDSRLPVCVACKKNYKTKDMCRVRNQHTAAPWCPSYICMTLDESCTNEDGNYVDRPFIVRMVQWQPFFVKQDFGPKSKTPVCATCKKTNRTKSFCRGRHKHRMLPWCTVYVLLSTHESADPSTVVAAPSLPVEAKMAAIDSVATNVDNNEKTNASDQNTIQNEFSVESPGGDNPSDNRKPSSTKERVDINDIPEVSPSEQGNQSSSIKEGNDINKIPESRTMLIKVSDEETTISWLGLSHEDDIAAKGVWQPPQQQQQQYSPNYSLTPVAPAAVRVPKRSAESLIPIQAPPDVYHQYAISGYPNIAQQQQQQQYIYPVHVPHRQDIPIQPSYNGNPWQYVTTASAPLPSQQLAPQPVHHQYVGAISPAPVIGSPLPSVTAGEAAAMRRKKARLEVEGDDHSEMQPQYPNQMPPHAATVPQMQHPIVNHGEVASEPLSRGISQQQQVQHHLSGQQPSQEHQSWIYQQMYQAQLPPINAQFSNDSSRINVGTPENTPRSFRHHDESPNNVTMTPGPGDGGGDHDDDTDFNRPALLRKI</sequence>
<dbReference type="Proteomes" id="UP000095751">
    <property type="component" value="Unassembled WGS sequence"/>
</dbReference>
<feature type="region of interest" description="Disordered" evidence="1">
    <location>
        <begin position="511"/>
        <end position="570"/>
    </location>
</feature>
<evidence type="ECO:0000313" key="2">
    <source>
        <dbReference type="EMBL" id="OEU13766.1"/>
    </source>
</evidence>